<dbReference type="Pfam" id="PF05685">
    <property type="entry name" value="Uma2"/>
    <property type="match status" value="1"/>
</dbReference>
<dbReference type="RefSeq" id="WP_161101748.1">
    <property type="nucleotide sequence ID" value="NZ_JBHLYI010000005.1"/>
</dbReference>
<dbReference type="AlphaFoldDB" id="A0A6I4W964"/>
<dbReference type="PANTHER" id="PTHR35400:SF3">
    <property type="entry name" value="SLL1072 PROTEIN"/>
    <property type="match status" value="1"/>
</dbReference>
<evidence type="ECO:0000259" key="1">
    <source>
        <dbReference type="Pfam" id="PF05685"/>
    </source>
</evidence>
<dbReference type="OrthoDB" id="4537149at2"/>
<protein>
    <recommendedName>
        <fullName evidence="1">Putative restriction endonuclease domain-containing protein</fullName>
    </recommendedName>
</protein>
<dbReference type="InterPro" id="IPR008538">
    <property type="entry name" value="Uma2"/>
</dbReference>
<dbReference type="SUPFAM" id="SSF52980">
    <property type="entry name" value="Restriction endonuclease-like"/>
    <property type="match status" value="1"/>
</dbReference>
<organism evidence="2 3">
    <name type="scientific">Actinomadura rayongensis</name>
    <dbReference type="NCBI Taxonomy" id="1429076"/>
    <lineage>
        <taxon>Bacteria</taxon>
        <taxon>Bacillati</taxon>
        <taxon>Actinomycetota</taxon>
        <taxon>Actinomycetes</taxon>
        <taxon>Streptosporangiales</taxon>
        <taxon>Thermomonosporaceae</taxon>
        <taxon>Actinomadura</taxon>
    </lineage>
</organism>
<evidence type="ECO:0000313" key="3">
    <source>
        <dbReference type="Proteomes" id="UP000431901"/>
    </source>
</evidence>
<feature type="domain" description="Putative restriction endonuclease" evidence="1">
    <location>
        <begin position="31"/>
        <end position="209"/>
    </location>
</feature>
<name>A0A6I4W964_9ACTN</name>
<evidence type="ECO:0000313" key="2">
    <source>
        <dbReference type="EMBL" id="MXQ63614.1"/>
    </source>
</evidence>
<dbReference type="InterPro" id="IPR011335">
    <property type="entry name" value="Restrct_endonuc-II-like"/>
</dbReference>
<proteinExistence type="predicted"/>
<keyword evidence="3" id="KW-1185">Reference proteome</keyword>
<dbReference type="CDD" id="cd06260">
    <property type="entry name" value="DUF820-like"/>
    <property type="match status" value="1"/>
</dbReference>
<dbReference type="EMBL" id="WUTW01000001">
    <property type="protein sequence ID" value="MXQ63614.1"/>
    <property type="molecule type" value="Genomic_DNA"/>
</dbReference>
<reference evidence="2 3" key="1">
    <citation type="submission" date="2019-12" db="EMBL/GenBank/DDBJ databases">
        <title>Nocardia macrotermitis sp. nov. and Nocardia aurantia sp. nov., isolated from the gut of the fungus growing-termite Macrotermes natalensis.</title>
        <authorList>
            <person name="Christine B."/>
            <person name="Rene B."/>
        </authorList>
    </citation>
    <scope>NUCLEOTIDE SEQUENCE [LARGE SCALE GENOMIC DNA]</scope>
    <source>
        <strain evidence="2 3">DSM 102126</strain>
    </source>
</reference>
<accession>A0A6I4W964</accession>
<gene>
    <name evidence="2" type="ORF">GQ466_06180</name>
</gene>
<dbReference type="Gene3D" id="3.90.1570.10">
    <property type="entry name" value="tt1808, chain A"/>
    <property type="match status" value="1"/>
</dbReference>
<dbReference type="PANTHER" id="PTHR35400">
    <property type="entry name" value="SLR1083 PROTEIN"/>
    <property type="match status" value="1"/>
</dbReference>
<dbReference type="InterPro" id="IPR012296">
    <property type="entry name" value="Nuclease_put_TT1808"/>
</dbReference>
<comment type="caution">
    <text evidence="2">The sequence shown here is derived from an EMBL/GenBank/DDBJ whole genome shotgun (WGS) entry which is preliminary data.</text>
</comment>
<dbReference type="Proteomes" id="UP000431901">
    <property type="component" value="Unassembled WGS sequence"/>
</dbReference>
<sequence length="219" mass="24685">MSILAVARTYYTLPDTPYNLWMRDELATAMDLPNDGTRVEIIGGEIVVSPTPLFEHNAVVWEIQKGLHAAQIAQPDFSWECVTGQDLALSDLHSGYIPDLCVLPRDAYVNAMRDKVRKLRPEHLELVVEVTSPTNAPTDRRSGPRRTAPTKWHEYARVGVPFYLLVDRDPKVATVTLFSEPDRAAGEYGDAIEWKFGEKVELPAPLGFSFATDEWDTWN</sequence>